<evidence type="ECO:0000256" key="5">
    <source>
        <dbReference type="ARBA" id="ARBA00022989"/>
    </source>
</evidence>
<evidence type="ECO:0000256" key="4">
    <source>
        <dbReference type="ARBA" id="ARBA00022692"/>
    </source>
</evidence>
<keyword evidence="3" id="KW-0808">Transferase</keyword>
<feature type="transmembrane region" description="Helical" evidence="8">
    <location>
        <begin position="196"/>
        <end position="217"/>
    </location>
</feature>
<evidence type="ECO:0000256" key="3">
    <source>
        <dbReference type="ARBA" id="ARBA00022679"/>
    </source>
</evidence>
<evidence type="ECO:0000256" key="1">
    <source>
        <dbReference type="ARBA" id="ARBA00004141"/>
    </source>
</evidence>
<evidence type="ECO:0000313" key="9">
    <source>
        <dbReference type="EMBL" id="NJC22513.1"/>
    </source>
</evidence>
<protein>
    <recommendedName>
        <fullName evidence="11">Carotene biosynthesis associated membrane protein</fullName>
    </recommendedName>
</protein>
<reference evidence="9 10" key="1">
    <citation type="submission" date="2020-03" db="EMBL/GenBank/DDBJ databases">
        <title>Sequencing the genomes of 1000 actinobacteria strains.</title>
        <authorList>
            <person name="Klenk H.-P."/>
        </authorList>
    </citation>
    <scope>NUCLEOTIDE SEQUENCE [LARGE SCALE GENOMIC DNA]</scope>
    <source>
        <strain evidence="9 10">DSM 16403</strain>
    </source>
</reference>
<evidence type="ECO:0000256" key="2">
    <source>
        <dbReference type="ARBA" id="ARBA00022676"/>
    </source>
</evidence>
<feature type="transmembrane region" description="Helical" evidence="8">
    <location>
        <begin position="377"/>
        <end position="395"/>
    </location>
</feature>
<comment type="subcellular location">
    <subcellularLocation>
        <location evidence="1">Membrane</location>
        <topology evidence="1">Multi-pass membrane protein</topology>
    </subcellularLocation>
</comment>
<evidence type="ECO:0000256" key="7">
    <source>
        <dbReference type="ARBA" id="ARBA00043987"/>
    </source>
</evidence>
<keyword evidence="10" id="KW-1185">Reference proteome</keyword>
<feature type="transmembrane region" description="Helical" evidence="8">
    <location>
        <begin position="347"/>
        <end position="365"/>
    </location>
</feature>
<feature type="transmembrane region" description="Helical" evidence="8">
    <location>
        <begin position="270"/>
        <end position="297"/>
    </location>
</feature>
<accession>A0A846RH80</accession>
<feature type="transmembrane region" description="Helical" evidence="8">
    <location>
        <begin position="309"/>
        <end position="327"/>
    </location>
</feature>
<dbReference type="Pfam" id="PF26314">
    <property type="entry name" value="MptA_B_family"/>
    <property type="match status" value="1"/>
</dbReference>
<dbReference type="EMBL" id="JAATJL010000001">
    <property type="protein sequence ID" value="NJC22513.1"/>
    <property type="molecule type" value="Genomic_DNA"/>
</dbReference>
<sequence>MLHRRSDPLQMTAAVPAPVATPHVGRPRIAIIQGFVGSMLMLFGSFGVGWLSLASRELRQLEPIIWLRFEPAGAVLSVVLLALGGMLLVRSWLRLGQRLAGWGPESRPIILKATLAWGAPMCFALPLFSRDVFAYIAQGQVMVAGLNPYEDGYSQISNYLQIGADDLWAQSPTPYGPIFLWFEELVVRATGGQPDFSILLFRLLALIGVALCIYYVPRLAEVHGINPNRALWLTVANPLFLTNFIASVHNDSLMLGLALAGLYAAARGRHVTGILLITLSIGIKPITLIVLPFIGLMWAGRGASWPRKFLYWGMTAGLSLGILWLLGWLNGFGFGWVGALSTPGSVWIWYAPVGFLGMVFALTGDALGFDGWSWADVVHKVGTVVSLILVAWFVFRGDHSRLVRRLALALAAVVLLAPMIQAWYVVWLIPLFAVTGIRDDWQVKVLYFVVSFFMIYAISDQLDIFPYIELSLHTARQIAAAVGVAFASYLVFLDPRTKTLFRGAPQAAELSVSR</sequence>
<evidence type="ECO:0008006" key="11">
    <source>
        <dbReference type="Google" id="ProtNLM"/>
    </source>
</evidence>
<keyword evidence="4 8" id="KW-0812">Transmembrane</keyword>
<feature type="transmembrane region" description="Helical" evidence="8">
    <location>
        <begin position="29"/>
        <end position="51"/>
    </location>
</feature>
<feature type="transmembrane region" description="Helical" evidence="8">
    <location>
        <begin position="71"/>
        <end position="89"/>
    </location>
</feature>
<dbReference type="GO" id="GO:0016020">
    <property type="term" value="C:membrane"/>
    <property type="evidence" value="ECO:0007669"/>
    <property type="project" value="UniProtKB-SubCell"/>
</dbReference>
<proteinExistence type="inferred from homology"/>
<keyword evidence="5 8" id="KW-1133">Transmembrane helix</keyword>
<dbReference type="AlphaFoldDB" id="A0A846RH80"/>
<dbReference type="NCBIfam" id="NF038066">
    <property type="entry name" value="MptB"/>
    <property type="match status" value="1"/>
</dbReference>
<dbReference type="Proteomes" id="UP000547458">
    <property type="component" value="Unassembled WGS sequence"/>
</dbReference>
<feature type="transmembrane region" description="Helical" evidence="8">
    <location>
        <begin position="445"/>
        <end position="468"/>
    </location>
</feature>
<name>A0A846RH80_9MICC</name>
<gene>
    <name evidence="9" type="ORF">BJ994_001589</name>
</gene>
<comment type="caution">
    <text evidence="9">The sequence shown here is derived from an EMBL/GenBank/DDBJ whole genome shotgun (WGS) entry which is preliminary data.</text>
</comment>
<evidence type="ECO:0000313" key="10">
    <source>
        <dbReference type="Proteomes" id="UP000547458"/>
    </source>
</evidence>
<feature type="transmembrane region" description="Helical" evidence="8">
    <location>
        <begin position="474"/>
        <end position="492"/>
    </location>
</feature>
<evidence type="ECO:0000256" key="8">
    <source>
        <dbReference type="SAM" id="Phobius"/>
    </source>
</evidence>
<evidence type="ECO:0000256" key="6">
    <source>
        <dbReference type="ARBA" id="ARBA00023136"/>
    </source>
</evidence>
<keyword evidence="6 8" id="KW-0472">Membrane</keyword>
<keyword evidence="2" id="KW-0328">Glycosyltransferase</keyword>
<organism evidence="9 10">
    <name type="scientific">Arthrobacter pigmenti</name>
    <dbReference type="NCBI Taxonomy" id="271432"/>
    <lineage>
        <taxon>Bacteria</taxon>
        <taxon>Bacillati</taxon>
        <taxon>Actinomycetota</taxon>
        <taxon>Actinomycetes</taxon>
        <taxon>Micrococcales</taxon>
        <taxon>Micrococcaceae</taxon>
        <taxon>Arthrobacter</taxon>
    </lineage>
</organism>
<feature type="transmembrane region" description="Helical" evidence="8">
    <location>
        <begin position="229"/>
        <end position="250"/>
    </location>
</feature>
<dbReference type="InterPro" id="IPR049829">
    <property type="entry name" value="MptA/B-like"/>
</dbReference>
<dbReference type="GO" id="GO:0016757">
    <property type="term" value="F:glycosyltransferase activity"/>
    <property type="evidence" value="ECO:0007669"/>
    <property type="project" value="UniProtKB-KW"/>
</dbReference>
<comment type="similarity">
    <text evidence="7">Belongs to the MptA/B family.</text>
</comment>
<feature type="transmembrane region" description="Helical" evidence="8">
    <location>
        <begin position="407"/>
        <end position="433"/>
    </location>
</feature>